<evidence type="ECO:0008006" key="4">
    <source>
        <dbReference type="Google" id="ProtNLM"/>
    </source>
</evidence>
<feature type="transmembrane region" description="Helical" evidence="1">
    <location>
        <begin position="74"/>
        <end position="97"/>
    </location>
</feature>
<evidence type="ECO:0000256" key="1">
    <source>
        <dbReference type="SAM" id="Phobius"/>
    </source>
</evidence>
<accession>A0A552AJX3</accession>
<name>A0A552AJX3_MICAE</name>
<evidence type="ECO:0000313" key="2">
    <source>
        <dbReference type="EMBL" id="TRT85753.1"/>
    </source>
</evidence>
<gene>
    <name evidence="2" type="ORF">EWV63_12350</name>
</gene>
<keyword evidence="1" id="KW-0812">Transmembrane</keyword>
<dbReference type="AlphaFoldDB" id="A0A552AJX3"/>
<dbReference type="Proteomes" id="UP000316280">
    <property type="component" value="Unassembled WGS sequence"/>
</dbReference>
<reference evidence="2 3" key="1">
    <citation type="submission" date="2019-01" db="EMBL/GenBank/DDBJ databases">
        <title>Coherence of Microcystis species and biogeography revealed through population genomics.</title>
        <authorList>
            <person name="Perez-Carrascal O.M."/>
            <person name="Terrat Y."/>
            <person name="Giani A."/>
            <person name="Fortin N."/>
            <person name="Tromas N."/>
            <person name="Shapiro B.J."/>
        </authorList>
    </citation>
    <scope>NUCLEOTIDE SEQUENCE [LARGE SCALE GENOMIC DNA]</scope>
    <source>
        <strain evidence="2">Ma_OC_H_19870700_S124</strain>
    </source>
</reference>
<sequence length="154" mass="17910">MDNCNLFETPVTYRFLRLEYLAALLVCSGLAALHYREIRWWVFLLLFSYIDLIGYLPGAIAYRLVGSAALPKMFYVLYNITHSLLSAACVIALWAWLVRTEWALLAVPIHLFGDRSLFGNFLKPFHVSFEPIPHPEYERFQIAYSRARREMEGT</sequence>
<proteinExistence type="predicted"/>
<feature type="transmembrane region" description="Helical" evidence="1">
    <location>
        <begin position="40"/>
        <end position="62"/>
    </location>
</feature>
<comment type="caution">
    <text evidence="2">The sequence shown here is derived from an EMBL/GenBank/DDBJ whole genome shotgun (WGS) entry which is preliminary data.</text>
</comment>
<keyword evidence="1" id="KW-0472">Membrane</keyword>
<feature type="transmembrane region" description="Helical" evidence="1">
    <location>
        <begin position="15"/>
        <end position="33"/>
    </location>
</feature>
<keyword evidence="1" id="KW-1133">Transmembrane helix</keyword>
<protein>
    <recommendedName>
        <fullName evidence="4">DUF4260 family protein</fullName>
    </recommendedName>
</protein>
<organism evidence="2 3">
    <name type="scientific">Microcystis aeruginosa Ma_OC_H_19870700_S124</name>
    <dbReference type="NCBI Taxonomy" id="2486262"/>
    <lineage>
        <taxon>Bacteria</taxon>
        <taxon>Bacillati</taxon>
        <taxon>Cyanobacteriota</taxon>
        <taxon>Cyanophyceae</taxon>
        <taxon>Oscillatoriophycideae</taxon>
        <taxon>Chroococcales</taxon>
        <taxon>Microcystaceae</taxon>
        <taxon>Microcystis</taxon>
    </lineage>
</organism>
<dbReference type="EMBL" id="SFBR01000104">
    <property type="protein sequence ID" value="TRT85753.1"/>
    <property type="molecule type" value="Genomic_DNA"/>
</dbReference>
<evidence type="ECO:0000313" key="3">
    <source>
        <dbReference type="Proteomes" id="UP000316280"/>
    </source>
</evidence>